<name>A0A3Q9WY69_9CONI</name>
<evidence type="ECO:0000256" key="3">
    <source>
        <dbReference type="ARBA" id="ARBA00022478"/>
    </source>
</evidence>
<evidence type="ECO:0000256" key="1">
    <source>
        <dbReference type="ARBA" id="ARBA00004026"/>
    </source>
</evidence>
<keyword evidence="10" id="KW-0150">Chloroplast</keyword>
<dbReference type="EMBL" id="MW470992">
    <property type="protein sequence ID" value="QYB22437.1"/>
    <property type="molecule type" value="Genomic_DNA"/>
</dbReference>
<comment type="subcellular location">
    <subcellularLocation>
        <location evidence="8">Plastid</location>
        <location evidence="8">Chloroplast</location>
    </subcellularLocation>
</comment>
<dbReference type="NCBIfam" id="TIGR02027">
    <property type="entry name" value="rpoA"/>
    <property type="match status" value="1"/>
</dbReference>
<dbReference type="GO" id="GO:0006351">
    <property type="term" value="P:DNA-templated transcription"/>
    <property type="evidence" value="ECO:0007669"/>
    <property type="project" value="UniProtKB-UniRule"/>
</dbReference>
<keyword evidence="4 8" id="KW-0808">Transferase</keyword>
<dbReference type="Pfam" id="PF01193">
    <property type="entry name" value="RNA_pol_L"/>
    <property type="match status" value="1"/>
</dbReference>
<comment type="subunit">
    <text evidence="8">In plastids the minimal PEP RNA polymerase catalytic core is composed of four subunits: alpha, beta, beta', and beta''. When a (nuclear-encoded) sigma factor is associated with the core the holoenzyme is formed, which can initiate transcription.</text>
</comment>
<dbReference type="SUPFAM" id="SSF55257">
    <property type="entry name" value="RBP11-like subunits of RNA polymerase"/>
    <property type="match status" value="1"/>
</dbReference>
<sequence length="332" mass="37838">MIQDEISVPLKGPQWKCVESREDSKRLHYGRFVLYPLCKGQANTIGIGMRRALLGEVEGTCITRAKFENITHEYSAIIGIEESLYDILMNLKEIVLRSDLYGIREASLDIVGPKNVIARDIILPPSVTIMDTTQHIANINKEITLHIKLQIEKGRGSIIQNTNNLNPKDGIFPLDAIFMPVRSANYSIHSYWNGNEIQEILFLEIWTNGGVTPREALYEASRNLIELFLPFLSAEQQNIDGTNNQNNNMYPFLPLSHISTDTGRTKEGVKFSNIFIDQLELPPRVYNCLRNAHIDTLSDLLKYSREDLMKIERLGEHSVEQILEVLRNFGIN</sequence>
<evidence type="ECO:0000313" key="11">
    <source>
        <dbReference type="EMBL" id="QYB22437.1"/>
    </source>
</evidence>
<evidence type="ECO:0000259" key="9">
    <source>
        <dbReference type="SMART" id="SM00662"/>
    </source>
</evidence>
<evidence type="ECO:0000256" key="7">
    <source>
        <dbReference type="ARBA" id="ARBA00048552"/>
    </source>
</evidence>
<dbReference type="Gene3D" id="1.10.150.20">
    <property type="entry name" value="5' to 3' exonuclease, C-terminal subdomain"/>
    <property type="match status" value="1"/>
</dbReference>
<dbReference type="FunFam" id="2.170.120.12:FF:000001">
    <property type="entry name" value="DNA-directed RNA polymerase subunit alpha"/>
    <property type="match status" value="1"/>
</dbReference>
<protein>
    <recommendedName>
        <fullName evidence="8">DNA-directed RNA polymerase subunit alpha</fullName>
        <shortName evidence="8">PEP</shortName>
        <ecNumber evidence="8">2.7.7.6</ecNumber>
    </recommendedName>
    <alternativeName>
        <fullName evidence="8">Plastid-encoded RNA polymerase subunit alpha</fullName>
        <shortName evidence="8">RNA polymerase subunit alpha</shortName>
    </alternativeName>
</protein>
<evidence type="ECO:0000256" key="4">
    <source>
        <dbReference type="ARBA" id="ARBA00022679"/>
    </source>
</evidence>
<dbReference type="Gene3D" id="2.170.120.12">
    <property type="entry name" value="DNA-directed RNA polymerase, insert domain"/>
    <property type="match status" value="1"/>
</dbReference>
<reference evidence="11" key="3">
    <citation type="submission" date="2021-01" db="EMBL/GenBank/DDBJ databases">
        <authorList>
            <person name="Stull G."/>
            <person name="Qu X.-J."/>
            <person name="Parins-Fukuchi C."/>
            <person name="Yang Y.-Y."/>
            <person name="Yang J.-B."/>
            <person name="Yang Z.-Y."/>
            <person name="Hu Y."/>
            <person name="Ma H."/>
            <person name="Soltis P."/>
            <person name="Soltis D."/>
            <person name="Li D.-Z."/>
            <person name="Smith S."/>
            <person name="Yi T.-S."/>
        </authorList>
    </citation>
    <scope>NUCLEOTIDE SEQUENCE</scope>
</reference>
<feature type="region of interest" description="Alpha C-terminal domain (alpha-CTD)" evidence="8">
    <location>
        <begin position="269"/>
        <end position="332"/>
    </location>
</feature>
<proteinExistence type="inferred from homology"/>
<dbReference type="GO" id="GO:0000428">
    <property type="term" value="C:DNA-directed RNA polymerase complex"/>
    <property type="evidence" value="ECO:0007669"/>
    <property type="project" value="UniProtKB-KW"/>
</dbReference>
<comment type="domain">
    <text evidence="8">The N-terminal domain is essential for RNAP assembly and basal transcription, whereas the C-terminal domain is involved in interaction with transcriptional regulators and with upstream promoter elements.</text>
</comment>
<organism evidence="10">
    <name type="scientific">Saxegothaea conspicua</name>
    <dbReference type="NCBI Taxonomy" id="56905"/>
    <lineage>
        <taxon>Eukaryota</taxon>
        <taxon>Viridiplantae</taxon>
        <taxon>Streptophyta</taxon>
        <taxon>Embryophyta</taxon>
        <taxon>Tracheophyta</taxon>
        <taxon>Spermatophyta</taxon>
        <taxon>Pinopsida</taxon>
        <taxon>Pinidae</taxon>
        <taxon>Conifers II</taxon>
        <taxon>Araucariales</taxon>
        <taxon>Podocarpaceae</taxon>
        <taxon>Saxegothaea</taxon>
    </lineage>
</organism>
<dbReference type="InterPro" id="IPR011773">
    <property type="entry name" value="DNA-dir_RpoA"/>
</dbReference>
<dbReference type="SMART" id="SM00662">
    <property type="entry name" value="RPOLD"/>
    <property type="match status" value="1"/>
</dbReference>
<geneLocation type="chloroplast" evidence="10"/>
<feature type="region of interest" description="Alpha N-terminal domain (alpha-NTD)" evidence="8">
    <location>
        <begin position="1"/>
        <end position="234"/>
    </location>
</feature>
<comment type="function">
    <text evidence="1 8">DNA-dependent RNA polymerase catalyzes the transcription of DNA into RNA using the four ribonucleoside triphosphates as substrates.</text>
</comment>
<dbReference type="GO" id="GO:0009507">
    <property type="term" value="C:chloroplast"/>
    <property type="evidence" value="ECO:0007669"/>
    <property type="project" value="UniProtKB-SubCell"/>
</dbReference>
<dbReference type="SUPFAM" id="SSF56553">
    <property type="entry name" value="Insert subdomain of RNA polymerase alpha subunit"/>
    <property type="match status" value="1"/>
</dbReference>
<reference evidence="11" key="2">
    <citation type="journal article" date="2021" name="Nat. Plants">
        <title>Gene duplications and phylogenomic conflict underlie major pulses of phenotypic evolution in gymnosperms.</title>
        <authorList>
            <person name="Stull G.W."/>
            <person name="Qu X.J."/>
            <person name="Parins-Fukuchi C."/>
            <person name="Yang Y.Y."/>
            <person name="Yang J.B."/>
            <person name="Yang Z.Y."/>
            <person name="Hu Y."/>
            <person name="Ma H."/>
            <person name="Soltis P.S."/>
            <person name="Soltis D.E."/>
            <person name="Li D.Z."/>
            <person name="Smith S.A."/>
            <person name="Yi T.S."/>
        </authorList>
    </citation>
    <scope>NUCLEOTIDE SEQUENCE</scope>
</reference>
<keyword evidence="6 8" id="KW-0804">Transcription</keyword>
<dbReference type="EMBL" id="AP018906">
    <property type="protein sequence ID" value="BBF91287.1"/>
    <property type="molecule type" value="Genomic_DNA"/>
</dbReference>
<dbReference type="InterPro" id="IPR011262">
    <property type="entry name" value="DNA-dir_RNA_pol_insert"/>
</dbReference>
<dbReference type="Pfam" id="PF03118">
    <property type="entry name" value="RNA_pol_A_CTD"/>
    <property type="match status" value="1"/>
</dbReference>
<keyword evidence="3 8" id="KW-0240">DNA-directed RNA polymerase</keyword>
<evidence type="ECO:0000256" key="8">
    <source>
        <dbReference type="HAMAP-Rule" id="MF_00059"/>
    </source>
</evidence>
<dbReference type="SUPFAM" id="SSF47789">
    <property type="entry name" value="C-terminal domain of RNA polymerase alpha subunit"/>
    <property type="match status" value="1"/>
</dbReference>
<comment type="similarity">
    <text evidence="2 8">Belongs to the RNA polymerase alpha chain family.</text>
</comment>
<dbReference type="AlphaFoldDB" id="A0A3Q9WY69"/>
<dbReference type="InterPro" id="IPR011260">
    <property type="entry name" value="RNAP_asu_C"/>
</dbReference>
<dbReference type="InterPro" id="IPR036643">
    <property type="entry name" value="RNApol_insert_sf"/>
</dbReference>
<keyword evidence="5 8" id="KW-0548">Nucleotidyltransferase</keyword>
<comment type="catalytic activity">
    <reaction evidence="7 8">
        <text>RNA(n) + a ribonucleoside 5'-triphosphate = RNA(n+1) + diphosphate</text>
        <dbReference type="Rhea" id="RHEA:21248"/>
        <dbReference type="Rhea" id="RHEA-COMP:14527"/>
        <dbReference type="Rhea" id="RHEA-COMP:17342"/>
        <dbReference type="ChEBI" id="CHEBI:33019"/>
        <dbReference type="ChEBI" id="CHEBI:61557"/>
        <dbReference type="ChEBI" id="CHEBI:140395"/>
        <dbReference type="EC" id="2.7.7.6"/>
    </reaction>
</comment>
<dbReference type="HAMAP" id="MF_00059">
    <property type="entry name" value="RNApol_bact_RpoA"/>
    <property type="match status" value="1"/>
</dbReference>
<dbReference type="InterPro" id="IPR036603">
    <property type="entry name" value="RBP11-like"/>
</dbReference>
<dbReference type="CDD" id="cd06928">
    <property type="entry name" value="RNAP_alpha_NTD"/>
    <property type="match status" value="1"/>
</dbReference>
<feature type="domain" description="DNA-directed RNA polymerase RpoA/D/Rpb3-type" evidence="9">
    <location>
        <begin position="29"/>
        <end position="234"/>
    </location>
</feature>
<dbReference type="InterPro" id="IPR011263">
    <property type="entry name" value="DNA-dir_RNA_pol_RpoA/D/Rpb3"/>
</dbReference>
<dbReference type="GO" id="GO:0046983">
    <property type="term" value="F:protein dimerization activity"/>
    <property type="evidence" value="ECO:0007669"/>
    <property type="project" value="InterPro"/>
</dbReference>
<dbReference type="GO" id="GO:0003677">
    <property type="term" value="F:DNA binding"/>
    <property type="evidence" value="ECO:0007669"/>
    <property type="project" value="UniProtKB-UniRule"/>
</dbReference>
<keyword evidence="10" id="KW-0934">Plastid</keyword>
<dbReference type="EC" id="2.7.7.6" evidence="8"/>
<evidence type="ECO:0000256" key="2">
    <source>
        <dbReference type="ARBA" id="ARBA00007123"/>
    </source>
</evidence>
<evidence type="ECO:0000256" key="6">
    <source>
        <dbReference type="ARBA" id="ARBA00023163"/>
    </source>
</evidence>
<dbReference type="GO" id="GO:0003899">
    <property type="term" value="F:DNA-directed RNA polymerase activity"/>
    <property type="evidence" value="ECO:0007669"/>
    <property type="project" value="UniProtKB-UniRule"/>
</dbReference>
<dbReference type="Pfam" id="PF01000">
    <property type="entry name" value="RNA_pol_A_bac"/>
    <property type="match status" value="1"/>
</dbReference>
<evidence type="ECO:0000313" key="10">
    <source>
        <dbReference type="EMBL" id="BBF91287.1"/>
    </source>
</evidence>
<reference evidence="10" key="1">
    <citation type="journal article" date="2018" name="Mol. Phylogenet. Evol.">
        <title>Enlarged and highly repetitive plastome of Lagarostrobos and plastid phylogenomics of Podocarpaceae.</title>
        <authorList>
            <person name="Sudianto E."/>
            <person name="Wu C.-S."/>
            <person name="Leonhard L."/>
            <person name="Martine W.F."/>
            <person name="Chaw S.-M."/>
        </authorList>
    </citation>
    <scope>NUCLEOTIDE SEQUENCE</scope>
</reference>
<evidence type="ECO:0000256" key="5">
    <source>
        <dbReference type="ARBA" id="ARBA00022695"/>
    </source>
</evidence>
<accession>A0A3Q9WY69</accession>
<gene>
    <name evidence="8 10" type="primary">rpoA</name>
</gene>
<dbReference type="Gene3D" id="3.30.1360.10">
    <property type="entry name" value="RNA polymerase, RBP11-like subunit"/>
    <property type="match status" value="1"/>
</dbReference>